<evidence type="ECO:0000256" key="1">
    <source>
        <dbReference type="SAM" id="MobiDB-lite"/>
    </source>
</evidence>
<protein>
    <submittedName>
        <fullName evidence="2">Uncharacterized protein</fullName>
    </submittedName>
</protein>
<sequence length="695" mass="76840">MDVLLCADTSIGREEHSTTTSMSIANTSPFANASAGAEERSTSSGTSIIRASPFSAVPGELLLMILKYAITPDDPGAETLQDYLDRCAALKAVSKRFHQAMALIQAQNFLMFRPVHARALQGQLIPWSLTLNNTTAWKEQYWMWHQGVGYATTRGLNLAARCILRNTELPALRSLSLDLRVPRTGVLVDVPWTKVFAPHFVNAAFILTRVLDSCTSLEELNVRLPSQSHIIRLVQRIISRNASLRLVEVEVDSDDVWRVEDMPTFQLQSIVQQGVNYAALDRLIIRAPTTIISSGTRGDDDYELLLSRLKMVKELALIGYKLQAPTSPITWLGLTLSSTPEVGACQFSFEEDDIREDVDLQMADFDYLFRRIYLPHLTDLVIELRHFDTRLLHFFRAPNLYALMLRTLVPAQIWPQLPKHHFPSLFTVRLWTSGPSAFRLKALGIPYLHYAHALNRVHNFTRYRQGDFLAYIKPYCRGRYQRPGDLLQRGVPETLLPPRPTPRMLCQAAGCVDLDSDSDYSETSDATDSVPDHEFDWVSTSEDDSTPSDDFSSSDDFEDDGTDYPNPPTLSTPMTGTQELDPFQPASPVSLASHAGDNSDSLSVLGLDLPLNLLAQYEATTTPSSTFSLDSGSGPHSDLDSAVSHHAASSSSEPDHSTSSGPSSASSSALHSNNTSSANPSSSAGVRPTKRTRLL</sequence>
<evidence type="ECO:0000313" key="3">
    <source>
        <dbReference type="Proteomes" id="UP001176521"/>
    </source>
</evidence>
<dbReference type="AlphaFoldDB" id="A0AAN6GHB6"/>
<reference evidence="2" key="1">
    <citation type="journal article" date="2023" name="PhytoFront">
        <title>Draft Genome Resources of Seven Strains of Tilletia horrida, Causal Agent of Kernel Smut of Rice.</title>
        <authorList>
            <person name="Khanal S."/>
            <person name="Antony Babu S."/>
            <person name="Zhou X.G."/>
        </authorList>
    </citation>
    <scope>NUCLEOTIDE SEQUENCE</scope>
    <source>
        <strain evidence="2">TX3</strain>
    </source>
</reference>
<feature type="compositionally biased region" description="Low complexity" evidence="1">
    <location>
        <begin position="640"/>
        <end position="684"/>
    </location>
</feature>
<accession>A0AAN6GHB6</accession>
<comment type="caution">
    <text evidence="2">The sequence shown here is derived from an EMBL/GenBank/DDBJ whole genome shotgun (WGS) entry which is preliminary data.</text>
</comment>
<feature type="region of interest" description="Disordered" evidence="1">
    <location>
        <begin position="623"/>
        <end position="695"/>
    </location>
</feature>
<feature type="region of interest" description="Disordered" evidence="1">
    <location>
        <begin position="517"/>
        <end position="599"/>
    </location>
</feature>
<feature type="compositionally biased region" description="Acidic residues" evidence="1">
    <location>
        <begin position="541"/>
        <end position="562"/>
    </location>
</feature>
<keyword evidence="3" id="KW-1185">Reference proteome</keyword>
<evidence type="ECO:0000313" key="2">
    <source>
        <dbReference type="EMBL" id="KAK0537301.1"/>
    </source>
</evidence>
<proteinExistence type="predicted"/>
<dbReference type="Proteomes" id="UP001176521">
    <property type="component" value="Unassembled WGS sequence"/>
</dbReference>
<gene>
    <name evidence="2" type="ORF">OC842_001671</name>
</gene>
<organism evidence="2 3">
    <name type="scientific">Tilletia horrida</name>
    <dbReference type="NCBI Taxonomy" id="155126"/>
    <lineage>
        <taxon>Eukaryota</taxon>
        <taxon>Fungi</taxon>
        <taxon>Dikarya</taxon>
        <taxon>Basidiomycota</taxon>
        <taxon>Ustilaginomycotina</taxon>
        <taxon>Exobasidiomycetes</taxon>
        <taxon>Tilletiales</taxon>
        <taxon>Tilletiaceae</taxon>
        <taxon>Tilletia</taxon>
    </lineage>
</organism>
<dbReference type="EMBL" id="JAPDMQ010000062">
    <property type="protein sequence ID" value="KAK0537301.1"/>
    <property type="molecule type" value="Genomic_DNA"/>
</dbReference>
<name>A0AAN6GHB6_9BASI</name>